<dbReference type="InterPro" id="IPR011990">
    <property type="entry name" value="TPR-like_helical_dom_sf"/>
</dbReference>
<dbReference type="Proteomes" id="UP000194003">
    <property type="component" value="Unassembled WGS sequence"/>
</dbReference>
<proteinExistence type="predicted"/>
<accession>A0A1Y2K7P2</accession>
<dbReference type="OrthoDB" id="288285at2"/>
<dbReference type="Pfam" id="PF13289">
    <property type="entry name" value="SIR2_2"/>
    <property type="match status" value="1"/>
</dbReference>
<dbReference type="Gene3D" id="1.25.40.10">
    <property type="entry name" value="Tetratricopeptide repeat domain"/>
    <property type="match status" value="5"/>
</dbReference>
<reference evidence="1 2" key="1">
    <citation type="journal article" date="2016" name="BMC Genomics">
        <title>Combined genomic and structural analyses of a cultured magnetotactic bacterium reveals its niche adaptation to a dynamic environment.</title>
        <authorList>
            <person name="Araujo A.C."/>
            <person name="Morillo V."/>
            <person name="Cypriano J."/>
            <person name="Teixeira L.C."/>
            <person name="Leao P."/>
            <person name="Lyra S."/>
            <person name="Almeida L.G."/>
            <person name="Bazylinski D.A."/>
            <person name="Vasconcellos A.T."/>
            <person name="Abreu F."/>
            <person name="Lins U."/>
        </authorList>
    </citation>
    <scope>NUCLEOTIDE SEQUENCE [LARGE SCALE GENOMIC DNA]</scope>
    <source>
        <strain evidence="1 2">IT-1</strain>
    </source>
</reference>
<dbReference type="Pfam" id="PF13432">
    <property type="entry name" value="TPR_16"/>
    <property type="match status" value="2"/>
</dbReference>
<protein>
    <submittedName>
        <fullName evidence="1">Uncharacterized protein</fullName>
    </submittedName>
</protein>
<keyword evidence="2" id="KW-1185">Reference proteome</keyword>
<gene>
    <name evidence="1" type="ORF">MAIT1_01233</name>
</gene>
<dbReference type="STRING" id="1434232.MAIT1_01233"/>
<dbReference type="PANTHER" id="PTHR26312:SF132">
    <property type="entry name" value="OS01G0855200 PROTEIN"/>
    <property type="match status" value="1"/>
</dbReference>
<dbReference type="SUPFAM" id="SSF52467">
    <property type="entry name" value="DHS-like NAD/FAD-binding domain"/>
    <property type="match status" value="1"/>
</dbReference>
<dbReference type="SMART" id="SM00028">
    <property type="entry name" value="TPR"/>
    <property type="match status" value="6"/>
</dbReference>
<dbReference type="SMART" id="SM00386">
    <property type="entry name" value="HAT"/>
    <property type="match status" value="10"/>
</dbReference>
<dbReference type="AlphaFoldDB" id="A0A1Y2K7P2"/>
<evidence type="ECO:0000313" key="2">
    <source>
        <dbReference type="Proteomes" id="UP000194003"/>
    </source>
</evidence>
<dbReference type="InterPro" id="IPR003107">
    <property type="entry name" value="HAT"/>
</dbReference>
<organism evidence="1 2">
    <name type="scientific">Magnetofaba australis IT-1</name>
    <dbReference type="NCBI Taxonomy" id="1434232"/>
    <lineage>
        <taxon>Bacteria</taxon>
        <taxon>Pseudomonadati</taxon>
        <taxon>Pseudomonadota</taxon>
        <taxon>Magnetococcia</taxon>
        <taxon>Magnetococcales</taxon>
        <taxon>Magnetococcaceae</taxon>
        <taxon>Magnetofaba</taxon>
    </lineage>
</organism>
<evidence type="ECO:0000313" key="1">
    <source>
        <dbReference type="EMBL" id="OSM06248.1"/>
    </source>
</evidence>
<comment type="caution">
    <text evidence="1">The sequence shown here is derived from an EMBL/GenBank/DDBJ whole genome shotgun (WGS) entry which is preliminary data.</text>
</comment>
<dbReference type="InterPro" id="IPR019734">
    <property type="entry name" value="TPR_rpt"/>
</dbReference>
<dbReference type="GO" id="GO:0006396">
    <property type="term" value="P:RNA processing"/>
    <property type="evidence" value="ECO:0007669"/>
    <property type="project" value="InterPro"/>
</dbReference>
<dbReference type="InterPro" id="IPR029035">
    <property type="entry name" value="DHS-like_NAD/FAD-binding_dom"/>
</dbReference>
<sequence length="858" mass="97558">MALHDDMILFISATYYHALWRMTPCPTYSDFAMSDDAAAPPKPLKPLPAYRFAQRLKRDLERDTECRYAFFLGAGCSISSGIPAAGALSKRWLQEYQKEAAPNLKAAEFDAWAAKAFPQYDKHNVGALYGELIKEMYSSPRQRQKEIERICANRYPSYGYSVLAALMARDQACNVALTTNFDDLLIDALYLFTDKKPLVILDDSMAAHIRASYVQPLVVKLHGDHKLTPMNTATETNCLNPQMEEKAQQLLTNRGMVFLGYGGNDASILKMLQGLGNEPLAYPVYWLSGTEPTGVIRPWLDAVGAFWVQERDFDAAMLLLQEELDLPKPDRKRFDHVFDNVFDQYKALSKKANEEASQAPDDAAKSAMAEAVKKTDKKFESWRQVLLKADRLKKSDPDAADAIYLQGITDFPNDANILGDYALFLETIRNDSDKAEQFYLRAIDADPNHANNLVNYAVFLENIRNDSDKAEQFYLRAIDADPKRANTLGNYANFLTDIRHDHEQAEAFYLRAIDADPKHVNTLGNYAVFLKNIRHDHEQAEAFYLRAIDADPNHANNLGNYALFLENIRNDSDKAEQFYLRAIDADPKHATALGNYAVFLTDIRHDHEQAETFFLRAIDADPKYATALGNYAAFLKNIRHDHEQAEAFYLRAIDADPKHASNLGNYANFLTDIRHDHEQAEDFYRRAIDANPNHANNLGNYANFLTNIRHDHEQAEAFYLRAIDADPKYANNLGNYAEFLLLHKEQTEAGLAQLEQLIQQSGLKEEYWLIYWCLRFVFAPQSEQGKALSSLKQLLGNPSLRDPGWNFHQIVQKGQELPHPKAEWLQPLADVINDKAPLESLDAWPEWKALEREPNPDA</sequence>
<dbReference type="SUPFAM" id="SSF48452">
    <property type="entry name" value="TPR-like"/>
    <property type="match status" value="1"/>
</dbReference>
<dbReference type="PANTHER" id="PTHR26312">
    <property type="entry name" value="TETRATRICOPEPTIDE REPEAT PROTEIN 5"/>
    <property type="match status" value="1"/>
</dbReference>
<dbReference type="RefSeq" id="WP_143814680.1">
    <property type="nucleotide sequence ID" value="NZ_LVJN01000016.1"/>
</dbReference>
<name>A0A1Y2K7P2_9PROT</name>
<dbReference type="EMBL" id="LVJN01000016">
    <property type="protein sequence ID" value="OSM06248.1"/>
    <property type="molecule type" value="Genomic_DNA"/>
</dbReference>
<dbReference type="Gene3D" id="3.40.50.1220">
    <property type="entry name" value="TPP-binding domain"/>
    <property type="match status" value="1"/>
</dbReference>